<dbReference type="SUPFAM" id="SSF52402">
    <property type="entry name" value="Adenine nucleotide alpha hydrolases-like"/>
    <property type="match status" value="1"/>
</dbReference>
<accession>A0AAD5XQQ2</accession>
<organism evidence="3 4">
    <name type="scientific">Geranomyces variabilis</name>
    <dbReference type="NCBI Taxonomy" id="109894"/>
    <lineage>
        <taxon>Eukaryota</taxon>
        <taxon>Fungi</taxon>
        <taxon>Fungi incertae sedis</taxon>
        <taxon>Chytridiomycota</taxon>
        <taxon>Chytridiomycota incertae sedis</taxon>
        <taxon>Chytridiomycetes</taxon>
        <taxon>Spizellomycetales</taxon>
        <taxon>Powellomycetaceae</taxon>
        <taxon>Geranomyces</taxon>
    </lineage>
</organism>
<feature type="region of interest" description="Disordered" evidence="1">
    <location>
        <begin position="1"/>
        <end position="149"/>
    </location>
</feature>
<feature type="compositionally biased region" description="Polar residues" evidence="1">
    <location>
        <begin position="7"/>
        <end position="17"/>
    </location>
</feature>
<evidence type="ECO:0000259" key="2">
    <source>
        <dbReference type="Pfam" id="PF00582"/>
    </source>
</evidence>
<dbReference type="InterPro" id="IPR014729">
    <property type="entry name" value="Rossmann-like_a/b/a_fold"/>
</dbReference>
<dbReference type="Proteomes" id="UP001212152">
    <property type="component" value="Unassembled WGS sequence"/>
</dbReference>
<sequence>MPVPIQTAANNNGDVASQQQLHQQHPQHHFQMTRAQAAAAGAGGPAAAAAPQRNRPTMSSRACSYQDTSRYRTSHSATTTPVAEISNPIDRVNADGPVSASSVVSRAANASELPMGQQQQPEKKDGLAGLVGSEVNNNNNNNKPRPFSAASRPVLARGFTREAWVKQLASGGVSQAHTPSATSTPRGGQAPGYFTASAPGGSAKNTPAQELAGAAASVWGPASPSLTGAFTLEHDIIASPQAAENNTTPKQTFAFTVHAARHLSAVSRPGTPTDELGATVPESVTETAERYQEGRDHARATPATGRKLMVAVDGADPDGLATLDWACKNVVEPGDTLTVVRVVRELKGFKGGFAAASDMLRTIEARARSEADRVTCHAIRQLGREGKKAVDIFVKYRVGEPRAAIRELVAADLPRILVVGNSRQRVAAGSLQRTPGPVHGGNQTANIFFHGGHGTFVPESLRGDVEVVTAQ</sequence>
<gene>
    <name evidence="3" type="ORF">HDU87_006237</name>
</gene>
<feature type="compositionally biased region" description="Polar residues" evidence="1">
    <location>
        <begin position="172"/>
        <end position="186"/>
    </location>
</feature>
<comment type="caution">
    <text evidence="3">The sequence shown here is derived from an EMBL/GenBank/DDBJ whole genome shotgun (WGS) entry which is preliminary data.</text>
</comment>
<dbReference type="AlphaFoldDB" id="A0AAD5XQQ2"/>
<feature type="region of interest" description="Disordered" evidence="1">
    <location>
        <begin position="170"/>
        <end position="207"/>
    </location>
</feature>
<evidence type="ECO:0000256" key="1">
    <source>
        <dbReference type="SAM" id="MobiDB-lite"/>
    </source>
</evidence>
<dbReference type="Gene3D" id="3.40.50.620">
    <property type="entry name" value="HUPs"/>
    <property type="match status" value="1"/>
</dbReference>
<evidence type="ECO:0000313" key="4">
    <source>
        <dbReference type="Proteomes" id="UP001212152"/>
    </source>
</evidence>
<dbReference type="EMBL" id="JADGJQ010000052">
    <property type="protein sequence ID" value="KAJ3175417.1"/>
    <property type="molecule type" value="Genomic_DNA"/>
</dbReference>
<keyword evidence="4" id="KW-1185">Reference proteome</keyword>
<feature type="compositionally biased region" description="Low complexity" evidence="1">
    <location>
        <begin position="35"/>
        <end position="52"/>
    </location>
</feature>
<feature type="compositionally biased region" description="Polar residues" evidence="1">
    <location>
        <begin position="54"/>
        <end position="68"/>
    </location>
</feature>
<feature type="compositionally biased region" description="Low complexity" evidence="1">
    <location>
        <begin position="98"/>
        <end position="111"/>
    </location>
</feature>
<evidence type="ECO:0000313" key="3">
    <source>
        <dbReference type="EMBL" id="KAJ3175417.1"/>
    </source>
</evidence>
<dbReference type="InterPro" id="IPR006016">
    <property type="entry name" value="UspA"/>
</dbReference>
<name>A0AAD5XQQ2_9FUNG</name>
<dbReference type="Pfam" id="PF00582">
    <property type="entry name" value="Usp"/>
    <property type="match status" value="1"/>
</dbReference>
<protein>
    <recommendedName>
        <fullName evidence="2">UspA domain-containing protein</fullName>
    </recommendedName>
</protein>
<proteinExistence type="predicted"/>
<feature type="domain" description="UspA" evidence="2">
    <location>
        <begin position="306"/>
        <end position="424"/>
    </location>
</feature>
<reference evidence="3" key="1">
    <citation type="submission" date="2020-05" db="EMBL/GenBank/DDBJ databases">
        <title>Phylogenomic resolution of chytrid fungi.</title>
        <authorList>
            <person name="Stajich J.E."/>
            <person name="Amses K."/>
            <person name="Simmons R."/>
            <person name="Seto K."/>
            <person name="Myers J."/>
            <person name="Bonds A."/>
            <person name="Quandt C.A."/>
            <person name="Barry K."/>
            <person name="Liu P."/>
            <person name="Grigoriev I."/>
            <person name="Longcore J.E."/>
            <person name="James T.Y."/>
        </authorList>
    </citation>
    <scope>NUCLEOTIDE SEQUENCE</scope>
    <source>
        <strain evidence="3">JEL0379</strain>
    </source>
</reference>